<dbReference type="FunFam" id="3.40.50.970:FF:000022">
    <property type="entry name" value="2-oxoglutarate ferredoxin oxidoreductase alpha subunit"/>
    <property type="match status" value="1"/>
</dbReference>
<gene>
    <name evidence="4" type="primary">korA_2</name>
    <name evidence="4" type="ORF">PAESOLCIP111_03351</name>
</gene>
<dbReference type="Pfam" id="PF01855">
    <property type="entry name" value="POR_N"/>
    <property type="match status" value="1"/>
</dbReference>
<dbReference type="InterPro" id="IPR002880">
    <property type="entry name" value="Pyrv_Fd/Flavodoxin_OxRdtase_N"/>
</dbReference>
<dbReference type="GO" id="GO:0006979">
    <property type="term" value="P:response to oxidative stress"/>
    <property type="evidence" value="ECO:0007669"/>
    <property type="project" value="TreeGrafter"/>
</dbReference>
<dbReference type="AlphaFoldDB" id="A0A916K543"/>
<dbReference type="FunFam" id="3.40.920.10:FF:000003">
    <property type="entry name" value="Pyruvate ferredoxin oxidoreductase, alpha subunit"/>
    <property type="match status" value="1"/>
</dbReference>
<dbReference type="InterPro" id="IPR022367">
    <property type="entry name" value="2-oxoacid/accept_OxRdtase_asu"/>
</dbReference>
<keyword evidence="5" id="KW-1185">Reference proteome</keyword>
<dbReference type="PANTHER" id="PTHR32154">
    <property type="entry name" value="PYRUVATE-FLAVODOXIN OXIDOREDUCTASE-RELATED"/>
    <property type="match status" value="1"/>
</dbReference>
<evidence type="ECO:0000259" key="2">
    <source>
        <dbReference type="Pfam" id="PF01558"/>
    </source>
</evidence>
<evidence type="ECO:0000313" key="5">
    <source>
        <dbReference type="Proteomes" id="UP000693672"/>
    </source>
</evidence>
<dbReference type="Proteomes" id="UP000693672">
    <property type="component" value="Unassembled WGS sequence"/>
</dbReference>
<protein>
    <submittedName>
        <fullName evidence="4">2-oxoglutarate oxidoreductase subunit KorA</fullName>
        <ecNumber evidence="4">1.2.7.3</ecNumber>
    </submittedName>
</protein>
<keyword evidence="1 4" id="KW-0560">Oxidoreductase</keyword>
<dbReference type="NCBIfam" id="TIGR03710">
    <property type="entry name" value="OAFO_sf"/>
    <property type="match status" value="1"/>
</dbReference>
<feature type="domain" description="Pyruvate/ketoisovalerate oxidoreductase catalytic" evidence="2">
    <location>
        <begin position="18"/>
        <end position="174"/>
    </location>
</feature>
<dbReference type="EC" id="1.2.7.3" evidence="4"/>
<proteinExistence type="predicted"/>
<dbReference type="InterPro" id="IPR019752">
    <property type="entry name" value="Pyrv/ketoisovalerate_OxRed_cat"/>
</dbReference>
<dbReference type="GO" id="GO:0047553">
    <property type="term" value="F:2-oxoglutarate synthase activity"/>
    <property type="evidence" value="ECO:0007669"/>
    <property type="project" value="UniProtKB-EC"/>
</dbReference>
<feature type="domain" description="Pyruvate flavodoxin/ferredoxin oxidoreductase pyrimidine binding" evidence="3">
    <location>
        <begin position="210"/>
        <end position="450"/>
    </location>
</feature>
<dbReference type="RefSeq" id="WP_218093110.1">
    <property type="nucleotide sequence ID" value="NZ_CAJVAS010000014.1"/>
</dbReference>
<accession>A0A916K543</accession>
<name>A0A916K543_9BACL</name>
<dbReference type="PANTHER" id="PTHR32154:SF20">
    <property type="entry name" value="2-OXOGLUTARATE OXIDOREDUCTASE SUBUNIT KORA"/>
    <property type="match status" value="1"/>
</dbReference>
<evidence type="ECO:0000259" key="3">
    <source>
        <dbReference type="Pfam" id="PF01855"/>
    </source>
</evidence>
<dbReference type="Pfam" id="PF01558">
    <property type="entry name" value="POR"/>
    <property type="match status" value="1"/>
</dbReference>
<sequence>MAHDLSWKIGGQQGEKLESTELIFADGLCRLGYYLYGYREFSSRIMGGHTSNKIRICTQPVRAIADDVDILVAFDQETLERNARELRSGGIVIADAKLRPALPDGMTCRLIAVPFTSIADELGSAYMKNMVAVGASAALLGLPLKPFHDAAEKEWLRKGAEIVELNKQALSCGAQYVYDRIGTPDERLRLDAADGRPKWFMIGNEAIGLGAIAAGCRFMAAYPITPATEIMEYLIPRLPALGGTVIQAEDEIAALMMAIGANYGGVRAFTATSGPGLSLMMEGIGLAGMTETPVVIVDAQRGGPSTGLPTKHEQGDLNAVLYGTHGETQKIVLCPSTVEECFYDTVLAFNLAERFQCPVIVLTDLQLSLGKQSAEPLQYGDIVLERGALQSGESPLTLKDGPFKRYAMTESGVSPRVLPGTKHGMHSVTGVEHNEAGRASEDPHNRQAMMDKRLRKLGGLQIDAPFHAAAAHPEADLILVGIGSTGGAIAEARALLAQEGIAANQITIRLLCPLPVEELAPCLDGEGPIVVFEHNATGQLASLLRLHYGTTGRLCSELKYDGSLFRPSEIYERCKALLYRCSPA</sequence>
<dbReference type="CDD" id="cd07034">
    <property type="entry name" value="TPP_PYR_PFOR_IOR-alpha_like"/>
    <property type="match status" value="1"/>
</dbReference>
<comment type="caution">
    <text evidence="4">The sequence shown here is derived from an EMBL/GenBank/DDBJ whole genome shotgun (WGS) entry which is preliminary data.</text>
</comment>
<dbReference type="InterPro" id="IPR050722">
    <property type="entry name" value="Pyruvate:ferred/Flavod_OxRd"/>
</dbReference>
<evidence type="ECO:0000256" key="1">
    <source>
        <dbReference type="ARBA" id="ARBA00023002"/>
    </source>
</evidence>
<reference evidence="4" key="1">
    <citation type="submission" date="2021-06" db="EMBL/GenBank/DDBJ databases">
        <authorList>
            <person name="Criscuolo A."/>
        </authorList>
    </citation>
    <scope>NUCLEOTIDE SEQUENCE</scope>
    <source>
        <strain evidence="4">CIP111600</strain>
    </source>
</reference>
<evidence type="ECO:0000313" key="4">
    <source>
        <dbReference type="EMBL" id="CAG7632145.1"/>
    </source>
</evidence>
<organism evidence="4 5">
    <name type="scientific">Paenibacillus solanacearum</name>
    <dbReference type="NCBI Taxonomy" id="2048548"/>
    <lineage>
        <taxon>Bacteria</taxon>
        <taxon>Bacillati</taxon>
        <taxon>Bacillota</taxon>
        <taxon>Bacilli</taxon>
        <taxon>Bacillales</taxon>
        <taxon>Paenibacillaceae</taxon>
        <taxon>Paenibacillus</taxon>
    </lineage>
</organism>
<dbReference type="EMBL" id="CAJVAS010000014">
    <property type="protein sequence ID" value="CAG7632145.1"/>
    <property type="molecule type" value="Genomic_DNA"/>
</dbReference>